<dbReference type="Proteomes" id="UP001153954">
    <property type="component" value="Unassembled WGS sequence"/>
</dbReference>
<evidence type="ECO:0000259" key="26">
    <source>
        <dbReference type="SMART" id="SM00090"/>
    </source>
</evidence>
<dbReference type="PANTHER" id="PTHR45723">
    <property type="entry name" value="SERINE/THREONINE-PROTEIN KINASE RIO1"/>
    <property type="match status" value="1"/>
</dbReference>
<keyword evidence="6" id="KW-0963">Cytoplasm</keyword>
<dbReference type="Gene3D" id="3.30.200.20">
    <property type="entry name" value="Phosphorylase Kinase, domain 1"/>
    <property type="match status" value="1"/>
</dbReference>
<evidence type="ECO:0000256" key="23">
    <source>
        <dbReference type="PIRSR" id="PIRSR038147-2"/>
    </source>
</evidence>
<evidence type="ECO:0000256" key="22">
    <source>
        <dbReference type="PIRSR" id="PIRSR038147-1"/>
    </source>
</evidence>
<keyword evidence="28" id="KW-1185">Reference proteome</keyword>
<keyword evidence="10" id="KW-0479">Metal-binding</keyword>
<evidence type="ECO:0000313" key="28">
    <source>
        <dbReference type="Proteomes" id="UP001153954"/>
    </source>
</evidence>
<keyword evidence="7" id="KW-0690">Ribosome biogenesis</keyword>
<evidence type="ECO:0000256" key="2">
    <source>
        <dbReference type="ARBA" id="ARBA00004496"/>
    </source>
</evidence>
<dbReference type="InterPro" id="IPR018934">
    <property type="entry name" value="RIO_dom"/>
</dbReference>
<dbReference type="InterPro" id="IPR018935">
    <property type="entry name" value="RIO_kinase_CS"/>
</dbReference>
<dbReference type="SUPFAM" id="SSF56112">
    <property type="entry name" value="Protein kinase-like (PK-like)"/>
    <property type="match status" value="1"/>
</dbReference>
<evidence type="ECO:0000256" key="9">
    <source>
        <dbReference type="ARBA" id="ARBA00022679"/>
    </source>
</evidence>
<comment type="caution">
    <text evidence="27">The sequence shown here is derived from an EMBL/GenBank/DDBJ whole genome shotgun (WGS) entry which is preliminary data.</text>
</comment>
<evidence type="ECO:0000256" key="19">
    <source>
        <dbReference type="ARBA" id="ARBA00057025"/>
    </source>
</evidence>
<evidence type="ECO:0000256" key="13">
    <source>
        <dbReference type="ARBA" id="ARBA00022801"/>
    </source>
</evidence>
<feature type="compositionally biased region" description="Basic and acidic residues" evidence="25">
    <location>
        <begin position="446"/>
        <end position="457"/>
    </location>
</feature>
<feature type="active site" description="Proton acceptor" evidence="22">
    <location>
        <position position="292"/>
    </location>
</feature>
<evidence type="ECO:0000256" key="25">
    <source>
        <dbReference type="SAM" id="MobiDB-lite"/>
    </source>
</evidence>
<dbReference type="GO" id="GO:0005737">
    <property type="term" value="C:cytoplasm"/>
    <property type="evidence" value="ECO:0007669"/>
    <property type="project" value="UniProtKB-SubCell"/>
</dbReference>
<dbReference type="FunFam" id="1.10.510.10:FF:000232">
    <property type="entry name" value="Serine/threonine-protein kinase RIO1"/>
    <property type="match status" value="1"/>
</dbReference>
<dbReference type="GO" id="GO:0004674">
    <property type="term" value="F:protein serine/threonine kinase activity"/>
    <property type="evidence" value="ECO:0007669"/>
    <property type="project" value="UniProtKB-KW"/>
</dbReference>
<evidence type="ECO:0000256" key="17">
    <source>
        <dbReference type="ARBA" id="ARBA00048679"/>
    </source>
</evidence>
<dbReference type="InterPro" id="IPR017407">
    <property type="entry name" value="Ser/Thr_kinase_Rio1"/>
</dbReference>
<evidence type="ECO:0000256" key="12">
    <source>
        <dbReference type="ARBA" id="ARBA00022777"/>
    </source>
</evidence>
<keyword evidence="15" id="KW-0460">Magnesium</keyword>
<evidence type="ECO:0000256" key="15">
    <source>
        <dbReference type="ARBA" id="ARBA00022842"/>
    </source>
</evidence>
<gene>
    <name evidence="27" type="ORF">EEDITHA_LOCUS7229</name>
</gene>
<dbReference type="PIRSF" id="PIRSF038147">
    <property type="entry name" value="Ser/Thr_PK_RIO1"/>
    <property type="match status" value="1"/>
</dbReference>
<feature type="domain" description="RIO kinase" evidence="26">
    <location>
        <begin position="119"/>
        <end position="355"/>
    </location>
</feature>
<feature type="region of interest" description="Disordered" evidence="25">
    <location>
        <begin position="446"/>
        <end position="520"/>
    </location>
</feature>
<evidence type="ECO:0000256" key="10">
    <source>
        <dbReference type="ARBA" id="ARBA00022723"/>
    </source>
</evidence>
<feature type="compositionally biased region" description="Acidic residues" evidence="25">
    <location>
        <begin position="33"/>
        <end position="51"/>
    </location>
</feature>
<evidence type="ECO:0000256" key="1">
    <source>
        <dbReference type="ARBA" id="ARBA00001946"/>
    </source>
</evidence>
<evidence type="ECO:0000256" key="8">
    <source>
        <dbReference type="ARBA" id="ARBA00022527"/>
    </source>
</evidence>
<evidence type="ECO:0000256" key="21">
    <source>
        <dbReference type="PIRNR" id="PIRNR038147"/>
    </source>
</evidence>
<proteinExistence type="inferred from homology"/>
<keyword evidence="8 21" id="KW-0723">Serine/threonine-protein kinase</keyword>
<dbReference type="PROSITE" id="PS01245">
    <property type="entry name" value="RIO1"/>
    <property type="match status" value="1"/>
</dbReference>
<evidence type="ECO:0000256" key="20">
    <source>
        <dbReference type="ARBA" id="ARBA00063876"/>
    </source>
</evidence>
<comment type="similarity">
    <text evidence="3 21">Belongs to the protein kinase superfamily. RIO-type Ser/Thr kinase family.</text>
</comment>
<sequence length="520" mass="60665">MSDGQFSDYEEDISKAVKSVRFAEQPEIKNFSQEDEELDSDDYFYDSDEETQTSKKKEHLNQQNPSTKIITYQPSEKLFKKYLNKINVDRYEPAINENTQKFMELNDRKVNNDRIRVKDKQDRATAEQVMDPRTKMIIFKLLNRGIINQINGCISTGKEAHVYHATSKDDRHYAVKVFNTSILVFKDRDKYVSGEYRFRNGYCRSNPRKMVRTWAEKEMRNLVRLYNAQLNVPEPIILRSHVLIMTFMGENGWPSPKLKEVDMSQSLARTLYRDCIVMMWKIFNICKLVHADLSEYNLLYHNGNIVVIDVSQSVEHDHPHAFEFLRKDCTNISDFFRKKGVATLTIKELFDFITDASINENNLEECLEKLSEKVASRSFEDMTAQEQVEEEAFKNIYIPKRLTEVINYERDINKAKKGDTADLIYKKIAGFNEDLTGTVDKPDILQECKMSDTGSEKDSDEDAGDDENKTKFTNSARPRDESPNSKKARKKAVKDEKAEKRKTKTKKHIKKRRDKGSSKK</sequence>
<comment type="function">
    <text evidence="19">Involved in the final steps of cytoplasmic maturation of the 40S ribosomal subunit. Involved in processing of 18S-E pre-rRNA to the mature 18S rRNA. Required for the recycling of NOB1 and PNO1 from the late 40S precursor. The association with the very late 40S subunit intermediate may involve a translation-like checkpoint point cycle preceeding the binding to the 60S ribosomal subunit. Despite the protein kinase domain is proposed to act predominantly as an ATPase. The catalytic activity regulates its dynamic association with the 40S subunit. In addition to its role in ribosomal biogenesis acts as an adapter protein by recruiting NCL/nucleolin the to PRMT5 complex for its symmetrical methylation.</text>
</comment>
<evidence type="ECO:0000256" key="7">
    <source>
        <dbReference type="ARBA" id="ARBA00022517"/>
    </source>
</evidence>
<feature type="binding site" evidence="23">
    <location>
        <position position="176"/>
    </location>
    <ligand>
        <name>ATP</name>
        <dbReference type="ChEBI" id="CHEBI:30616"/>
    </ligand>
</feature>
<dbReference type="InterPro" id="IPR000687">
    <property type="entry name" value="RIO_kinase"/>
</dbReference>
<comment type="cofactor">
    <cofactor evidence="1 24">
        <name>Mg(2+)</name>
        <dbReference type="ChEBI" id="CHEBI:18420"/>
    </cofactor>
</comment>
<feature type="compositionally biased region" description="Basic residues" evidence="25">
    <location>
        <begin position="500"/>
        <end position="514"/>
    </location>
</feature>
<reference evidence="27" key="1">
    <citation type="submission" date="2022-03" db="EMBL/GenBank/DDBJ databases">
        <authorList>
            <person name="Tunstrom K."/>
        </authorList>
    </citation>
    <scope>NUCLEOTIDE SEQUENCE</scope>
</reference>
<dbReference type="GO" id="GO:0046872">
    <property type="term" value="F:metal ion binding"/>
    <property type="evidence" value="ECO:0007669"/>
    <property type="project" value="UniProtKB-KW"/>
</dbReference>
<keyword evidence="12 21" id="KW-0418">Kinase</keyword>
<keyword evidence="13" id="KW-0378">Hydrolase</keyword>
<keyword evidence="9 21" id="KW-0808">Transferase</keyword>
<dbReference type="InterPro" id="IPR011009">
    <property type="entry name" value="Kinase-like_dom_sf"/>
</dbReference>
<protein>
    <recommendedName>
        <fullName evidence="5 21">Serine/threonine-protein kinase RIO1</fullName>
        <ecNumber evidence="4 21">2.7.11.1</ecNumber>
    </recommendedName>
</protein>
<evidence type="ECO:0000256" key="3">
    <source>
        <dbReference type="ARBA" id="ARBA00009196"/>
    </source>
</evidence>
<dbReference type="CDD" id="cd05147">
    <property type="entry name" value="RIO1_euk"/>
    <property type="match status" value="1"/>
</dbReference>
<dbReference type="EC" id="2.7.11.1" evidence="4 21"/>
<evidence type="ECO:0000256" key="4">
    <source>
        <dbReference type="ARBA" id="ARBA00012513"/>
    </source>
</evidence>
<evidence type="ECO:0000256" key="11">
    <source>
        <dbReference type="ARBA" id="ARBA00022741"/>
    </source>
</evidence>
<evidence type="ECO:0000256" key="14">
    <source>
        <dbReference type="ARBA" id="ARBA00022840"/>
    </source>
</evidence>
<dbReference type="InterPro" id="IPR051272">
    <property type="entry name" value="RIO-type_Ser/Thr_kinase"/>
</dbReference>
<comment type="catalytic activity">
    <reaction evidence="16 21">
        <text>L-threonyl-[protein] + ATP = O-phospho-L-threonyl-[protein] + ADP + H(+)</text>
        <dbReference type="Rhea" id="RHEA:46608"/>
        <dbReference type="Rhea" id="RHEA-COMP:11060"/>
        <dbReference type="Rhea" id="RHEA-COMP:11605"/>
        <dbReference type="ChEBI" id="CHEBI:15378"/>
        <dbReference type="ChEBI" id="CHEBI:30013"/>
        <dbReference type="ChEBI" id="CHEBI:30616"/>
        <dbReference type="ChEBI" id="CHEBI:61977"/>
        <dbReference type="ChEBI" id="CHEBI:456216"/>
        <dbReference type="EC" id="2.7.11.1"/>
    </reaction>
</comment>
<comment type="catalytic activity">
    <reaction evidence="17 21">
        <text>L-seryl-[protein] + ATP = O-phospho-L-seryl-[protein] + ADP + H(+)</text>
        <dbReference type="Rhea" id="RHEA:17989"/>
        <dbReference type="Rhea" id="RHEA-COMP:9863"/>
        <dbReference type="Rhea" id="RHEA-COMP:11604"/>
        <dbReference type="ChEBI" id="CHEBI:15378"/>
        <dbReference type="ChEBI" id="CHEBI:29999"/>
        <dbReference type="ChEBI" id="CHEBI:30616"/>
        <dbReference type="ChEBI" id="CHEBI:83421"/>
        <dbReference type="ChEBI" id="CHEBI:456216"/>
        <dbReference type="EC" id="2.7.11.1"/>
    </reaction>
</comment>
<comment type="subunit">
    <text evidence="20">Associates with the precursor of the 40S ribosome subunit. Interacts (via its N-terminus) with PRMT5 (via its N-terminus). Interacts with WDR77. Found in a PRMT5 complex composed of PRMT5, WDR77 and RIOK1. Interacts (via its C-terminus) with NCL; this interaction targets NCL for PRTM5 methylation.</text>
</comment>
<comment type="catalytic activity">
    <reaction evidence="18">
        <text>ATP + H2O = ADP + phosphate + H(+)</text>
        <dbReference type="Rhea" id="RHEA:13065"/>
        <dbReference type="ChEBI" id="CHEBI:15377"/>
        <dbReference type="ChEBI" id="CHEBI:15378"/>
        <dbReference type="ChEBI" id="CHEBI:30616"/>
        <dbReference type="ChEBI" id="CHEBI:43474"/>
        <dbReference type="ChEBI" id="CHEBI:456216"/>
    </reaction>
</comment>
<dbReference type="EMBL" id="CAKOGL010000010">
    <property type="protein sequence ID" value="CAH2091356.1"/>
    <property type="molecule type" value="Genomic_DNA"/>
</dbReference>
<keyword evidence="11 21" id="KW-0547">Nucleotide-binding</keyword>
<feature type="binding site" evidence="24">
    <location>
        <position position="309"/>
    </location>
    <ligand>
        <name>Mg(2+)</name>
        <dbReference type="ChEBI" id="CHEBI:18420"/>
    </ligand>
</feature>
<dbReference type="GO" id="GO:0016787">
    <property type="term" value="F:hydrolase activity"/>
    <property type="evidence" value="ECO:0007669"/>
    <property type="project" value="UniProtKB-KW"/>
</dbReference>
<dbReference type="AlphaFoldDB" id="A0AAU9U037"/>
<evidence type="ECO:0000256" key="16">
    <source>
        <dbReference type="ARBA" id="ARBA00047899"/>
    </source>
</evidence>
<comment type="subcellular location">
    <subcellularLocation>
        <location evidence="2">Cytoplasm</location>
    </subcellularLocation>
</comment>
<feature type="active site" description="4-aspartylphosphate intermediate" evidence="22">
    <location>
        <position position="309"/>
    </location>
</feature>
<feature type="binding site" evidence="24">
    <location>
        <position position="297"/>
    </location>
    <ligand>
        <name>Mg(2+)</name>
        <dbReference type="ChEBI" id="CHEBI:18420"/>
    </ligand>
</feature>
<evidence type="ECO:0000256" key="5">
    <source>
        <dbReference type="ARBA" id="ARBA00016038"/>
    </source>
</evidence>
<keyword evidence="14 21" id="KW-0067">ATP-binding</keyword>
<accession>A0AAU9U037</accession>
<evidence type="ECO:0000313" key="27">
    <source>
        <dbReference type="EMBL" id="CAH2091356.1"/>
    </source>
</evidence>
<feature type="binding site" evidence="23">
    <location>
        <position position="246"/>
    </location>
    <ligand>
        <name>ATP</name>
        <dbReference type="ChEBI" id="CHEBI:30616"/>
    </ligand>
</feature>
<evidence type="ECO:0000256" key="18">
    <source>
        <dbReference type="ARBA" id="ARBA00049360"/>
    </source>
</evidence>
<evidence type="ECO:0000256" key="6">
    <source>
        <dbReference type="ARBA" id="ARBA00022490"/>
    </source>
</evidence>
<dbReference type="GO" id="GO:0042254">
    <property type="term" value="P:ribosome biogenesis"/>
    <property type="evidence" value="ECO:0007669"/>
    <property type="project" value="UniProtKB-KW"/>
</dbReference>
<organism evidence="27 28">
    <name type="scientific">Euphydryas editha</name>
    <name type="common">Edith's checkerspot</name>
    <dbReference type="NCBI Taxonomy" id="104508"/>
    <lineage>
        <taxon>Eukaryota</taxon>
        <taxon>Metazoa</taxon>
        <taxon>Ecdysozoa</taxon>
        <taxon>Arthropoda</taxon>
        <taxon>Hexapoda</taxon>
        <taxon>Insecta</taxon>
        <taxon>Pterygota</taxon>
        <taxon>Neoptera</taxon>
        <taxon>Endopterygota</taxon>
        <taxon>Lepidoptera</taxon>
        <taxon>Glossata</taxon>
        <taxon>Ditrysia</taxon>
        <taxon>Papilionoidea</taxon>
        <taxon>Nymphalidae</taxon>
        <taxon>Nymphalinae</taxon>
        <taxon>Euphydryas</taxon>
    </lineage>
</organism>
<feature type="region of interest" description="Disordered" evidence="25">
    <location>
        <begin position="24"/>
        <end position="66"/>
    </location>
</feature>
<dbReference type="FunFam" id="3.30.200.20:FF:000148">
    <property type="entry name" value="Serine/threonine-protein kinase RIO1"/>
    <property type="match status" value="1"/>
</dbReference>
<dbReference type="Pfam" id="PF01163">
    <property type="entry name" value="RIO1"/>
    <property type="match status" value="1"/>
</dbReference>
<name>A0AAU9U037_EUPED</name>
<dbReference type="GO" id="GO:0005524">
    <property type="term" value="F:ATP binding"/>
    <property type="evidence" value="ECO:0007669"/>
    <property type="project" value="UniProtKB-KW"/>
</dbReference>
<dbReference type="SMART" id="SM00090">
    <property type="entry name" value="RIO"/>
    <property type="match status" value="1"/>
</dbReference>
<evidence type="ECO:0000256" key="24">
    <source>
        <dbReference type="PIRSR" id="PIRSR038147-3"/>
    </source>
</evidence>
<dbReference type="Gene3D" id="1.10.510.10">
    <property type="entry name" value="Transferase(Phosphotransferase) domain 1"/>
    <property type="match status" value="1"/>
</dbReference>